<dbReference type="AlphaFoldDB" id="A0A257LWJ3"/>
<proteinExistence type="inferred from homology"/>
<dbReference type="InterPro" id="IPR002727">
    <property type="entry name" value="DUF47"/>
</dbReference>
<organism evidence="2 3">
    <name type="scientific">candidate division WOR-3 bacterium 4484_18</name>
    <dbReference type="NCBI Taxonomy" id="2020626"/>
    <lineage>
        <taxon>Bacteria</taxon>
        <taxon>Bacteria division WOR-3</taxon>
    </lineage>
</organism>
<dbReference type="PANTHER" id="PTHR36536:SF3">
    <property type="entry name" value="UPF0111 PROTEIN HI_1603"/>
    <property type="match status" value="1"/>
</dbReference>
<sequence length="223" mass="26312">MRAPFFHLMRRSPLDDLIRHSEITQEGIELLAGVLELYFAGKHDEIDPIAELLYQKEHEADLIKGNIRNHLHKYILLPVDRWDLLNCLKEQDAIIDVAQDICVWLNLSHYPIPMELIDKFMELFRMVKTTVDEEVQTLKLAVEYIRHPFTKRRLRKKAKLMLKEIHHYEHEADIIARRIGRMIFEQQRDPVGIIVLLRLSEFIGHIADHAANAGDRIRMMIGR</sequence>
<dbReference type="SUPFAM" id="SSF109755">
    <property type="entry name" value="PhoU-like"/>
    <property type="match status" value="1"/>
</dbReference>
<accession>A0A257LWJ3</accession>
<evidence type="ECO:0000313" key="3">
    <source>
        <dbReference type="Proteomes" id="UP000216312"/>
    </source>
</evidence>
<dbReference type="Pfam" id="PF01865">
    <property type="entry name" value="PhoU_div"/>
    <property type="match status" value="1"/>
</dbReference>
<dbReference type="InterPro" id="IPR038078">
    <property type="entry name" value="PhoU-like_sf"/>
</dbReference>
<dbReference type="Proteomes" id="UP000216312">
    <property type="component" value="Unassembled WGS sequence"/>
</dbReference>
<gene>
    <name evidence="2" type="ORF">CGW93_02315</name>
</gene>
<reference evidence="3" key="1">
    <citation type="submission" date="2017-07" db="EMBL/GenBank/DDBJ databases">
        <title>Novel pathways for hydrocarbon cycling and metabolic interdependencies in hydrothermal sediment communities.</title>
        <authorList>
            <person name="Dombrowski N."/>
            <person name="Seitz K."/>
            <person name="Teske A."/>
            <person name="Baker B."/>
        </authorList>
    </citation>
    <scope>NUCLEOTIDE SEQUENCE [LARGE SCALE GENOMIC DNA]</scope>
</reference>
<dbReference type="Gene3D" id="1.20.58.220">
    <property type="entry name" value="Phosphate transport system protein phou homolog 2, domain 2"/>
    <property type="match status" value="1"/>
</dbReference>
<dbReference type="NCBIfam" id="TIGR00153">
    <property type="entry name" value="TIGR00153 family protein"/>
    <property type="match status" value="1"/>
</dbReference>
<dbReference type="EMBL" id="NMUJ01000020">
    <property type="protein sequence ID" value="OYV03131.1"/>
    <property type="molecule type" value="Genomic_DNA"/>
</dbReference>
<evidence type="ECO:0000256" key="1">
    <source>
        <dbReference type="ARBA" id="ARBA00008591"/>
    </source>
</evidence>
<evidence type="ECO:0000313" key="2">
    <source>
        <dbReference type="EMBL" id="OYV03131.1"/>
    </source>
</evidence>
<dbReference type="InterPro" id="IPR018445">
    <property type="entry name" value="Put_Phosphate_transp_reg"/>
</dbReference>
<comment type="similarity">
    <text evidence="1">Belongs to the UPF0111 family.</text>
</comment>
<name>A0A257LWJ3_UNCW3</name>
<comment type="caution">
    <text evidence="2">The sequence shown here is derived from an EMBL/GenBank/DDBJ whole genome shotgun (WGS) entry which is preliminary data.</text>
</comment>
<dbReference type="PANTHER" id="PTHR36536">
    <property type="entry name" value="UPF0111 PROTEIN HI_1603"/>
    <property type="match status" value="1"/>
</dbReference>
<protein>
    <submittedName>
        <fullName evidence="2">TIGR00153 family protein</fullName>
    </submittedName>
</protein>